<dbReference type="Pfam" id="PF05227">
    <property type="entry name" value="CHASE3"/>
    <property type="match status" value="1"/>
</dbReference>
<name>A0ABU2H9F5_9ACTN</name>
<evidence type="ECO:0000259" key="13">
    <source>
        <dbReference type="PROSITE" id="PS50885"/>
    </source>
</evidence>
<keyword evidence="5" id="KW-0808">Transferase</keyword>
<dbReference type="PRINTS" id="PR00344">
    <property type="entry name" value="BCTRLSENSOR"/>
</dbReference>
<dbReference type="PANTHER" id="PTHR43304:SF1">
    <property type="entry name" value="PAC DOMAIN-CONTAINING PROTEIN"/>
    <property type="match status" value="1"/>
</dbReference>
<dbReference type="InterPro" id="IPR036890">
    <property type="entry name" value="HATPase_C_sf"/>
</dbReference>
<evidence type="ECO:0000256" key="9">
    <source>
        <dbReference type="ARBA" id="ARBA00023012"/>
    </source>
</evidence>
<evidence type="ECO:0000256" key="1">
    <source>
        <dbReference type="ARBA" id="ARBA00000085"/>
    </source>
</evidence>
<dbReference type="Pfam" id="PF00672">
    <property type="entry name" value="HAMP"/>
    <property type="match status" value="1"/>
</dbReference>
<feature type="domain" description="Histidine kinase" evidence="12">
    <location>
        <begin position="303"/>
        <end position="520"/>
    </location>
</feature>
<keyword evidence="10" id="KW-0175">Coiled coil</keyword>
<keyword evidence="15" id="KW-1185">Reference proteome</keyword>
<dbReference type="PROSITE" id="PS50885">
    <property type="entry name" value="HAMP"/>
    <property type="match status" value="1"/>
</dbReference>
<keyword evidence="8 11" id="KW-1133">Transmembrane helix</keyword>
<evidence type="ECO:0000256" key="2">
    <source>
        <dbReference type="ARBA" id="ARBA00004236"/>
    </source>
</evidence>
<dbReference type="SMART" id="SM00304">
    <property type="entry name" value="HAMP"/>
    <property type="match status" value="1"/>
</dbReference>
<keyword evidence="7" id="KW-0418">Kinase</keyword>
<dbReference type="InterPro" id="IPR005467">
    <property type="entry name" value="His_kinase_dom"/>
</dbReference>
<feature type="transmembrane region" description="Helical" evidence="11">
    <location>
        <begin position="21"/>
        <end position="42"/>
    </location>
</feature>
<dbReference type="PROSITE" id="PS50109">
    <property type="entry name" value="HIS_KIN"/>
    <property type="match status" value="1"/>
</dbReference>
<evidence type="ECO:0000256" key="10">
    <source>
        <dbReference type="SAM" id="Coils"/>
    </source>
</evidence>
<dbReference type="SUPFAM" id="SSF47384">
    <property type="entry name" value="Homodimeric domain of signal transducing histidine kinase"/>
    <property type="match status" value="1"/>
</dbReference>
<evidence type="ECO:0000256" key="4">
    <source>
        <dbReference type="ARBA" id="ARBA00022553"/>
    </source>
</evidence>
<organism evidence="14 15">
    <name type="scientific">Lipingzhangella rawalii</name>
    <dbReference type="NCBI Taxonomy" id="2055835"/>
    <lineage>
        <taxon>Bacteria</taxon>
        <taxon>Bacillati</taxon>
        <taxon>Actinomycetota</taxon>
        <taxon>Actinomycetes</taxon>
        <taxon>Streptosporangiales</taxon>
        <taxon>Nocardiopsidaceae</taxon>
        <taxon>Lipingzhangella</taxon>
    </lineage>
</organism>
<evidence type="ECO:0000256" key="6">
    <source>
        <dbReference type="ARBA" id="ARBA00022692"/>
    </source>
</evidence>
<dbReference type="SMART" id="SM00388">
    <property type="entry name" value="HisKA"/>
    <property type="match status" value="1"/>
</dbReference>
<evidence type="ECO:0000256" key="8">
    <source>
        <dbReference type="ARBA" id="ARBA00022989"/>
    </source>
</evidence>
<reference evidence="15" key="1">
    <citation type="submission" date="2023-07" db="EMBL/GenBank/DDBJ databases">
        <title>Novel species in the genus Lipingzhangella isolated from Sambhar Salt Lake.</title>
        <authorList>
            <person name="Jiya N."/>
            <person name="Kajale S."/>
            <person name="Sharma A."/>
        </authorList>
    </citation>
    <scope>NUCLEOTIDE SEQUENCE [LARGE SCALE GENOMIC DNA]</scope>
    <source>
        <strain evidence="15">LS1_29</strain>
    </source>
</reference>
<gene>
    <name evidence="14" type="ORF">RIF23_16755</name>
</gene>
<dbReference type="InterPro" id="IPR036097">
    <property type="entry name" value="HisK_dim/P_sf"/>
</dbReference>
<dbReference type="Proteomes" id="UP001250214">
    <property type="component" value="Unassembled WGS sequence"/>
</dbReference>
<evidence type="ECO:0000256" key="3">
    <source>
        <dbReference type="ARBA" id="ARBA00012438"/>
    </source>
</evidence>
<dbReference type="SMART" id="SM00387">
    <property type="entry name" value="HATPase_c"/>
    <property type="match status" value="1"/>
</dbReference>
<dbReference type="InterPro" id="IPR004358">
    <property type="entry name" value="Sig_transdc_His_kin-like_C"/>
</dbReference>
<comment type="subcellular location">
    <subcellularLocation>
        <location evidence="2">Cell membrane</location>
    </subcellularLocation>
</comment>
<sequence length="535" mass="60002">MRRRRRDGGEPAWSLRRRVTVLLGAVSVVLVTLVTTITVSAVQARDSMLDQVEELSPARVAVQQMMAAHLNADTGVRVYLDTQNEEYLDLYHEGMENQEESIAELRDVAGDQEEIGASLDSVASAAEAWDSEFATPAIEAVAAGEEIDQDLYQLGRDRFNDLRSAAQDARDDIVGEIDDAQDSLRTATQQLVALLVLAGVLIVVLSIFLWVMLQSWVLRPLDELGRHLQQVADGYYTHRIQLRAPPEIERVGRDVDSMRERIVSDLDEVANARRALQEQSDLLRRQTDELQRSNQELEQFAYVASHDLQEPLRKVASFCQLLQRRYRGQLDERADSYIDFAVEGAKRMQTLISDLLAFSRVGRSRNFTEVDLNEAFRDALQSLTSAREETDATVTADQLPTVEGDRTLLTQVLFNLVGNAIKFRGQHPPNVHIGLTERSEEWVFSCTDNGIGIDPEYADRVFVLFQRLHSREKYGGTGIGLSMCKKIVEFHGGRIWVDTEWLAMPDVSGTRICWSLPKAGPPSDPDADVRAGHVG</sequence>
<feature type="transmembrane region" description="Helical" evidence="11">
    <location>
        <begin position="191"/>
        <end position="213"/>
    </location>
</feature>
<dbReference type="InterPro" id="IPR007891">
    <property type="entry name" value="CHASE3"/>
</dbReference>
<dbReference type="Gene3D" id="3.30.565.10">
    <property type="entry name" value="Histidine kinase-like ATPase, C-terminal domain"/>
    <property type="match status" value="1"/>
</dbReference>
<evidence type="ECO:0000256" key="7">
    <source>
        <dbReference type="ARBA" id="ARBA00022777"/>
    </source>
</evidence>
<evidence type="ECO:0000313" key="14">
    <source>
        <dbReference type="EMBL" id="MDS1271945.1"/>
    </source>
</evidence>
<dbReference type="InterPro" id="IPR003594">
    <property type="entry name" value="HATPase_dom"/>
</dbReference>
<dbReference type="Gene3D" id="6.10.340.10">
    <property type="match status" value="1"/>
</dbReference>
<dbReference type="SUPFAM" id="SSF158472">
    <property type="entry name" value="HAMP domain-like"/>
    <property type="match status" value="1"/>
</dbReference>
<keyword evidence="14" id="KW-0547">Nucleotide-binding</keyword>
<dbReference type="Pfam" id="PF02518">
    <property type="entry name" value="HATPase_c"/>
    <property type="match status" value="1"/>
</dbReference>
<dbReference type="EMBL" id="JAVLVT010000009">
    <property type="protein sequence ID" value="MDS1271945.1"/>
    <property type="molecule type" value="Genomic_DNA"/>
</dbReference>
<dbReference type="CDD" id="cd06225">
    <property type="entry name" value="HAMP"/>
    <property type="match status" value="1"/>
</dbReference>
<dbReference type="Gene3D" id="1.10.287.130">
    <property type="match status" value="1"/>
</dbReference>
<comment type="caution">
    <text evidence="14">The sequence shown here is derived from an EMBL/GenBank/DDBJ whole genome shotgun (WGS) entry which is preliminary data.</text>
</comment>
<evidence type="ECO:0000256" key="11">
    <source>
        <dbReference type="SAM" id="Phobius"/>
    </source>
</evidence>
<keyword evidence="6 11" id="KW-0812">Transmembrane</keyword>
<keyword evidence="4" id="KW-0597">Phosphoprotein</keyword>
<dbReference type="CDD" id="cd00082">
    <property type="entry name" value="HisKA"/>
    <property type="match status" value="1"/>
</dbReference>
<proteinExistence type="predicted"/>
<dbReference type="Pfam" id="PF00512">
    <property type="entry name" value="HisKA"/>
    <property type="match status" value="1"/>
</dbReference>
<accession>A0ABU2H9F5</accession>
<feature type="domain" description="HAMP" evidence="13">
    <location>
        <begin position="215"/>
        <end position="267"/>
    </location>
</feature>
<dbReference type="RefSeq" id="WP_310913635.1">
    <property type="nucleotide sequence ID" value="NZ_JAVLVT010000009.1"/>
</dbReference>
<evidence type="ECO:0000313" key="15">
    <source>
        <dbReference type="Proteomes" id="UP001250214"/>
    </source>
</evidence>
<protein>
    <recommendedName>
        <fullName evidence="3">histidine kinase</fullName>
        <ecNumber evidence="3">2.7.13.3</ecNumber>
    </recommendedName>
</protein>
<comment type="catalytic activity">
    <reaction evidence="1">
        <text>ATP + protein L-histidine = ADP + protein N-phospho-L-histidine.</text>
        <dbReference type="EC" id="2.7.13.3"/>
    </reaction>
</comment>
<dbReference type="EC" id="2.7.13.3" evidence="3"/>
<dbReference type="PANTHER" id="PTHR43304">
    <property type="entry name" value="PHYTOCHROME-LIKE PROTEIN CPH1"/>
    <property type="match status" value="1"/>
</dbReference>
<dbReference type="InterPro" id="IPR052162">
    <property type="entry name" value="Sensor_kinase/Photoreceptor"/>
</dbReference>
<keyword evidence="11" id="KW-0472">Membrane</keyword>
<keyword evidence="9" id="KW-0902">Two-component regulatory system</keyword>
<keyword evidence="14" id="KW-0067">ATP-binding</keyword>
<dbReference type="InterPro" id="IPR003660">
    <property type="entry name" value="HAMP_dom"/>
</dbReference>
<evidence type="ECO:0000256" key="5">
    <source>
        <dbReference type="ARBA" id="ARBA00022679"/>
    </source>
</evidence>
<dbReference type="GO" id="GO:0005524">
    <property type="term" value="F:ATP binding"/>
    <property type="evidence" value="ECO:0007669"/>
    <property type="project" value="UniProtKB-KW"/>
</dbReference>
<dbReference type="SUPFAM" id="SSF55874">
    <property type="entry name" value="ATPase domain of HSP90 chaperone/DNA topoisomerase II/histidine kinase"/>
    <property type="match status" value="1"/>
</dbReference>
<feature type="coiled-coil region" evidence="10">
    <location>
        <begin position="259"/>
        <end position="296"/>
    </location>
</feature>
<evidence type="ECO:0000259" key="12">
    <source>
        <dbReference type="PROSITE" id="PS50109"/>
    </source>
</evidence>
<dbReference type="InterPro" id="IPR003661">
    <property type="entry name" value="HisK_dim/P_dom"/>
</dbReference>